<dbReference type="EMBL" id="JAENIO010000005">
    <property type="protein sequence ID" value="MBK1833023.1"/>
    <property type="molecule type" value="Genomic_DNA"/>
</dbReference>
<comment type="catalytic activity">
    <reaction evidence="11">
        <text>Couples ATP hydrolysis with the unwinding of duplex DNA by translocating in the 3'-5' direction.</text>
        <dbReference type="EC" id="5.6.2.4"/>
    </reaction>
</comment>
<dbReference type="Proteomes" id="UP000604083">
    <property type="component" value="Unassembled WGS sequence"/>
</dbReference>
<dbReference type="Gene3D" id="3.40.50.300">
    <property type="entry name" value="P-loop containing nucleotide triphosphate hydrolases"/>
    <property type="match status" value="3"/>
</dbReference>
<comment type="catalytic activity">
    <reaction evidence="13">
        <text>ATP + H2O = ADP + phosphate + H(+)</text>
        <dbReference type="Rhea" id="RHEA:13065"/>
        <dbReference type="ChEBI" id="CHEBI:15377"/>
        <dbReference type="ChEBI" id="CHEBI:15378"/>
        <dbReference type="ChEBI" id="CHEBI:30616"/>
        <dbReference type="ChEBI" id="CHEBI:43474"/>
        <dbReference type="ChEBI" id="CHEBI:456216"/>
        <dbReference type="EC" id="5.6.2.4"/>
    </reaction>
</comment>
<evidence type="ECO:0000256" key="1">
    <source>
        <dbReference type="ARBA" id="ARBA00022722"/>
    </source>
</evidence>
<dbReference type="InterPro" id="IPR027417">
    <property type="entry name" value="P-loop_NTPase"/>
</dbReference>
<keyword evidence="7 14" id="KW-0067">ATP-binding</keyword>
<proteinExistence type="predicted"/>
<dbReference type="EC" id="5.6.2.4" evidence="12"/>
<evidence type="ECO:0000256" key="2">
    <source>
        <dbReference type="ARBA" id="ARBA00022741"/>
    </source>
</evidence>
<evidence type="ECO:0000256" key="5">
    <source>
        <dbReference type="ARBA" id="ARBA00022806"/>
    </source>
</evidence>
<accession>A0A934RPC4</accession>
<keyword evidence="6" id="KW-0269">Exonuclease</keyword>
<evidence type="ECO:0000313" key="17">
    <source>
        <dbReference type="EMBL" id="MBK1833023.1"/>
    </source>
</evidence>
<dbReference type="Pfam" id="PF12705">
    <property type="entry name" value="PDDEXK_1"/>
    <property type="match status" value="1"/>
</dbReference>
<keyword evidence="10" id="KW-0413">Isomerase</keyword>
<dbReference type="Pfam" id="PF00580">
    <property type="entry name" value="UvrD-helicase"/>
    <property type="match status" value="1"/>
</dbReference>
<keyword evidence="9" id="KW-0234">DNA repair</keyword>
<dbReference type="InterPro" id="IPR011604">
    <property type="entry name" value="PDDEXK-like_dom_sf"/>
</dbReference>
<dbReference type="Pfam" id="PF13361">
    <property type="entry name" value="UvrD_C"/>
    <property type="match status" value="1"/>
</dbReference>
<keyword evidence="1" id="KW-0540">Nuclease</keyword>
<name>A0A934RPC4_9BACT</name>
<evidence type="ECO:0000256" key="4">
    <source>
        <dbReference type="ARBA" id="ARBA00022801"/>
    </source>
</evidence>
<dbReference type="InterPro" id="IPR000212">
    <property type="entry name" value="DNA_helicase_UvrD/REP"/>
</dbReference>
<dbReference type="GO" id="GO:0005524">
    <property type="term" value="F:ATP binding"/>
    <property type="evidence" value="ECO:0007669"/>
    <property type="project" value="UniProtKB-UniRule"/>
</dbReference>
<feature type="compositionally biased region" description="Basic and acidic residues" evidence="15">
    <location>
        <begin position="932"/>
        <end position="945"/>
    </location>
</feature>
<gene>
    <name evidence="17" type="ORF">JIN78_03030</name>
</gene>
<dbReference type="InterPro" id="IPR011335">
    <property type="entry name" value="Restrct_endonuc-II-like"/>
</dbReference>
<evidence type="ECO:0000256" key="12">
    <source>
        <dbReference type="ARBA" id="ARBA00034808"/>
    </source>
</evidence>
<keyword evidence="3" id="KW-0227">DNA damage</keyword>
<evidence type="ECO:0000256" key="14">
    <source>
        <dbReference type="PROSITE-ProRule" id="PRU00560"/>
    </source>
</evidence>
<keyword evidence="4 14" id="KW-0378">Hydrolase</keyword>
<keyword evidence="5 14" id="KW-0347">Helicase</keyword>
<feature type="domain" description="UvrD-like helicase ATP-binding" evidence="16">
    <location>
        <begin position="48"/>
        <end position="540"/>
    </location>
</feature>
<dbReference type="InterPro" id="IPR014016">
    <property type="entry name" value="UvrD-like_ATP-bd"/>
</dbReference>
<evidence type="ECO:0000256" key="6">
    <source>
        <dbReference type="ARBA" id="ARBA00022839"/>
    </source>
</evidence>
<dbReference type="PANTHER" id="PTHR11070">
    <property type="entry name" value="UVRD / RECB / PCRA DNA HELICASE FAMILY MEMBER"/>
    <property type="match status" value="1"/>
</dbReference>
<protein>
    <recommendedName>
        <fullName evidence="12">DNA 3'-5' helicase</fullName>
        <ecNumber evidence="12">5.6.2.4</ecNumber>
    </recommendedName>
</protein>
<dbReference type="GO" id="GO:0003677">
    <property type="term" value="F:DNA binding"/>
    <property type="evidence" value="ECO:0007669"/>
    <property type="project" value="UniProtKB-KW"/>
</dbReference>
<evidence type="ECO:0000256" key="13">
    <source>
        <dbReference type="ARBA" id="ARBA00048988"/>
    </source>
</evidence>
<reference evidence="17" key="1">
    <citation type="submission" date="2021-01" db="EMBL/GenBank/DDBJ databases">
        <title>Modified the classification status of verrucomicrobia.</title>
        <authorList>
            <person name="Feng X."/>
        </authorList>
    </citation>
    <scope>NUCLEOTIDE SEQUENCE</scope>
    <source>
        <strain evidence="17">KCTC 12986</strain>
    </source>
</reference>
<feature type="binding site" evidence="14">
    <location>
        <begin position="69"/>
        <end position="76"/>
    </location>
    <ligand>
        <name>ATP</name>
        <dbReference type="ChEBI" id="CHEBI:30616"/>
    </ligand>
</feature>
<feature type="region of interest" description="Disordered" evidence="15">
    <location>
        <begin position="932"/>
        <end position="973"/>
    </location>
</feature>
<evidence type="ECO:0000256" key="8">
    <source>
        <dbReference type="ARBA" id="ARBA00023125"/>
    </source>
</evidence>
<sequence length="1148" mass="128776">MPPKTAPGESPAPSGSKSSGPRPNASNTTTSRSSSLPNPPRPSSPPPSPPPVLCTRQPAPPMTNEIILASAGSGKTYQLTNRYLALMARELLAGREPQPEKILALTFTRKAAGEFFDEILKKLAQGATSEENARKLAGPSDPASNPLHPLLSQLTQAHYRQLLVIFVRRMPRLFLGTLDALFANIVRSFPAEFGLTGDFDILDDHQESLARSEALRRVFEQAFDEHSHSAFFEAFRLITAGQEEAAVQGLLDRYIQGKHALFLTAASPQLWGNPDRIWPRGCPWLGRPGEPAAELSALFAHFEEQGLLEKQWEWWRQFERELLAHTPGTPWEGRLNSILGKILAQWDEIQAGETAFAINRNKQTFDATACRHLENLTTHLVGAEIESCLRRTRGTWALLQEYEESYAQLIRSKGQLTFQDITVLLAGPAGSSVPLLSQQADAESRLRIDYRLDANYHHWLLDEFQDTSYLQWEVIQNLIDEVMDDPSGERSLFQVGDTKQAIYGWRGGDTRLFDDIRRRYQDRGPRALTARDLSVSWRSGHDVISPLNTIFNDRRALEKLGFPRAALDRWHWSPHQVAPPNDQLPGLTAYYSPLPTGDKPDPEDNLALMLALLEEIQPLQHGLSCVILVQSNQKGREVVDYIRAHSPSRLPVISESDVAIGIDNPVTLAFLQLFQLAAHPGDRFARQHLAMTPLGSLLAKEDPTLEGLGDLVRTRLHRDGFEATLHHWVARSEAAALLPDEFSRRRLRELAQAARLFDEAGDRSIDRFLHYARAYTLREASSTSAVQVMTIHKSKGLTFDMAILPQLDGNALIQAREGIAVHRDPATREVDWILEPPRKAISETDPVLGAHLEEQEAESGYESLCKFYVALTRARYANYLIASPLPAKSRSRNFVRLLEETLVNAEPEEETLADLRYLVRYQSDTPHTRRDWWKHLPTKEKKEEPAPPAPAPRALSPRLRPARRTPSRKADWQPAGALFATRDTTARQLGEDVHALFQALSWPDQNSLPPGPASPASPAARQQVAQVLRDPACLRALQKPPLASGETVTLWREQDFEILLDGRWISGTIDRVTIIRAPSGQALSADILDFKTDQVADHAEARQRSRHYAEQMALYRAATARLLHLPLEKVTTRLLFTRLPLLLEEKEQ</sequence>
<dbReference type="PROSITE" id="PS51198">
    <property type="entry name" value="UVRD_HELICASE_ATP_BIND"/>
    <property type="match status" value="1"/>
</dbReference>
<keyword evidence="8" id="KW-0238">DNA-binding</keyword>
<dbReference type="InterPro" id="IPR038726">
    <property type="entry name" value="PDDEXK_AddAB-type"/>
</dbReference>
<dbReference type="SUPFAM" id="SSF52540">
    <property type="entry name" value="P-loop containing nucleoside triphosphate hydrolases"/>
    <property type="match status" value="1"/>
</dbReference>
<dbReference type="InterPro" id="IPR014017">
    <property type="entry name" value="DNA_helicase_UvrD-like_C"/>
</dbReference>
<dbReference type="SUPFAM" id="SSF52980">
    <property type="entry name" value="Restriction endonuclease-like"/>
    <property type="match status" value="1"/>
</dbReference>
<keyword evidence="2 14" id="KW-0547">Nucleotide-binding</keyword>
<evidence type="ECO:0000313" key="18">
    <source>
        <dbReference type="Proteomes" id="UP000604083"/>
    </source>
</evidence>
<feature type="compositionally biased region" description="Low complexity" evidence="15">
    <location>
        <begin position="7"/>
        <end position="36"/>
    </location>
</feature>
<evidence type="ECO:0000256" key="7">
    <source>
        <dbReference type="ARBA" id="ARBA00022840"/>
    </source>
</evidence>
<evidence type="ECO:0000256" key="15">
    <source>
        <dbReference type="SAM" id="MobiDB-lite"/>
    </source>
</evidence>
<dbReference type="GO" id="GO:0043138">
    <property type="term" value="F:3'-5' DNA helicase activity"/>
    <property type="evidence" value="ECO:0007669"/>
    <property type="project" value="UniProtKB-EC"/>
</dbReference>
<organism evidence="17 18">
    <name type="scientific">Roseibacillus ishigakijimensis</name>
    <dbReference type="NCBI Taxonomy" id="454146"/>
    <lineage>
        <taxon>Bacteria</taxon>
        <taxon>Pseudomonadati</taxon>
        <taxon>Verrucomicrobiota</taxon>
        <taxon>Verrucomicrobiia</taxon>
        <taxon>Verrucomicrobiales</taxon>
        <taxon>Verrucomicrobiaceae</taxon>
        <taxon>Roseibacillus</taxon>
    </lineage>
</organism>
<evidence type="ECO:0000256" key="11">
    <source>
        <dbReference type="ARBA" id="ARBA00034617"/>
    </source>
</evidence>
<dbReference type="GO" id="GO:0004527">
    <property type="term" value="F:exonuclease activity"/>
    <property type="evidence" value="ECO:0007669"/>
    <property type="project" value="UniProtKB-KW"/>
</dbReference>
<evidence type="ECO:0000259" key="16">
    <source>
        <dbReference type="PROSITE" id="PS51198"/>
    </source>
</evidence>
<dbReference type="Gene3D" id="3.90.320.10">
    <property type="match status" value="1"/>
</dbReference>
<evidence type="ECO:0000256" key="10">
    <source>
        <dbReference type="ARBA" id="ARBA00023235"/>
    </source>
</evidence>
<dbReference type="PANTHER" id="PTHR11070:SF67">
    <property type="entry name" value="DNA 3'-5' HELICASE"/>
    <property type="match status" value="1"/>
</dbReference>
<dbReference type="AlphaFoldDB" id="A0A934RPC4"/>
<comment type="caution">
    <text evidence="17">The sequence shown here is derived from an EMBL/GenBank/DDBJ whole genome shotgun (WGS) entry which is preliminary data.</text>
</comment>
<feature type="region of interest" description="Disordered" evidence="15">
    <location>
        <begin position="1"/>
        <end position="59"/>
    </location>
</feature>
<evidence type="ECO:0000256" key="9">
    <source>
        <dbReference type="ARBA" id="ARBA00023204"/>
    </source>
</evidence>
<dbReference type="GO" id="GO:0005829">
    <property type="term" value="C:cytosol"/>
    <property type="evidence" value="ECO:0007669"/>
    <property type="project" value="TreeGrafter"/>
</dbReference>
<keyword evidence="18" id="KW-1185">Reference proteome</keyword>
<feature type="compositionally biased region" description="Pro residues" evidence="15">
    <location>
        <begin position="37"/>
        <end position="52"/>
    </location>
</feature>
<dbReference type="GO" id="GO:0000725">
    <property type="term" value="P:recombinational repair"/>
    <property type="evidence" value="ECO:0007669"/>
    <property type="project" value="TreeGrafter"/>
</dbReference>
<evidence type="ECO:0000256" key="3">
    <source>
        <dbReference type="ARBA" id="ARBA00022763"/>
    </source>
</evidence>